<evidence type="ECO:0000313" key="4">
    <source>
        <dbReference type="Proteomes" id="UP000254259"/>
    </source>
</evidence>
<reference evidence="3 4" key="1">
    <citation type="submission" date="2018-01" db="EMBL/GenBank/DDBJ databases">
        <authorList>
            <person name="Clerissi C."/>
        </authorList>
    </citation>
    <scope>NUCLEOTIDE SEQUENCE [LARGE SCALE GENOMIC DNA]</scope>
    <source>
        <strain evidence="3">Cupriavidus taiwanensis SWF 66322</strain>
        <plasmid evidence="4">cbm2636_mp</plasmid>
    </source>
</reference>
<proteinExistence type="predicted"/>
<dbReference type="AlphaFoldDB" id="A0A9Q7UZY7"/>
<dbReference type="InterPro" id="IPR036866">
    <property type="entry name" value="RibonucZ/Hydroxyglut_hydro"/>
</dbReference>
<evidence type="ECO:0000313" key="3">
    <source>
        <dbReference type="EMBL" id="SPD67756.1"/>
    </source>
</evidence>
<evidence type="ECO:0000256" key="2">
    <source>
        <dbReference type="SAM" id="SignalP"/>
    </source>
</evidence>
<dbReference type="GO" id="GO:0042781">
    <property type="term" value="F:3'-tRNA processing endoribonuclease activity"/>
    <property type="evidence" value="ECO:0007669"/>
    <property type="project" value="TreeGrafter"/>
</dbReference>
<dbReference type="Gene3D" id="3.60.15.10">
    <property type="entry name" value="Ribonuclease Z/Hydroxyacylglutathione hydrolase-like"/>
    <property type="match status" value="1"/>
</dbReference>
<dbReference type="RefSeq" id="WP_115713225.1">
    <property type="nucleotide sequence ID" value="NZ_LT984814.1"/>
</dbReference>
<dbReference type="EMBL" id="LT984814">
    <property type="protein sequence ID" value="SPD67756.1"/>
    <property type="molecule type" value="Genomic_DNA"/>
</dbReference>
<keyword evidence="1" id="KW-0378">Hydrolase</keyword>
<accession>A0A9Q7UZY7</accession>
<dbReference type="InterPro" id="IPR044094">
    <property type="entry name" value="AtsA-like_MBL-fold"/>
</dbReference>
<protein>
    <submittedName>
        <fullName evidence="3">Zinc phosphodiesterase, tRNA 3' processing RNase Z-like protein (Beta-lactamase-like)</fullName>
    </submittedName>
</protein>
<evidence type="ECO:0000256" key="1">
    <source>
        <dbReference type="ARBA" id="ARBA00022801"/>
    </source>
</evidence>
<sequence length="401" mass="42534">MPIVLTRVLAGRALYLRQLCVAATVALGVLASASHADPASQPKTPSLADPGPNLVLLGTAGGRTSWRGSQSAGISSALAVNGQVYLVDFGAGWLRRYFQAGLGAPPPGRGLESLRAAFITHMHADHIVDYPSLVLFGASDGLAERRQKLKVFGPGPRGKLPPASGGKEGVSEIVAPEQPMPGTVAMTEALYRAFAADINDNILDSRKPNPHSRVDVMDIALPASLRVEPDRDPAPVMEPFEVYRDENVKVTATLVNHAPVFPAFAYRFDTAHGSVVFSGDTSPHANLIRLARGADILVHEVIDTAWVDALYPKPRNPAQEAKAHHLVHSHTAATEVGAVAEAAGVRALVLSHLAPADNDPSRWESASKGFSGRVIVGRDLQWIPLATAVHTREQRSSSAAP</sequence>
<organism evidence="3 4">
    <name type="scientific">Cupriavidus taiwanensis</name>
    <dbReference type="NCBI Taxonomy" id="164546"/>
    <lineage>
        <taxon>Bacteria</taxon>
        <taxon>Pseudomonadati</taxon>
        <taxon>Pseudomonadota</taxon>
        <taxon>Betaproteobacteria</taxon>
        <taxon>Burkholderiales</taxon>
        <taxon>Burkholderiaceae</taxon>
        <taxon>Cupriavidus</taxon>
    </lineage>
</organism>
<gene>
    <name evidence="3" type="primary">rnz</name>
    <name evidence="3" type="ORF">CBM2636_MP20606</name>
</gene>
<dbReference type="PANTHER" id="PTHR46018:SF2">
    <property type="entry name" value="ZINC PHOSPHODIESTERASE ELAC PROTEIN 1"/>
    <property type="match status" value="1"/>
</dbReference>
<geneLocation type="plasmid" evidence="4">
    <name>cbm2636_mp</name>
</geneLocation>
<name>A0A9Q7UZY7_9BURK</name>
<feature type="signal peptide" evidence="2">
    <location>
        <begin position="1"/>
        <end position="36"/>
    </location>
</feature>
<dbReference type="CDD" id="cd07719">
    <property type="entry name" value="arylsulfatase_AtsA-like_MBL-fold"/>
    <property type="match status" value="1"/>
</dbReference>
<keyword evidence="2" id="KW-0732">Signal</keyword>
<feature type="chain" id="PRO_5040279077" evidence="2">
    <location>
        <begin position="37"/>
        <end position="401"/>
    </location>
</feature>
<dbReference type="PANTHER" id="PTHR46018">
    <property type="entry name" value="ZINC PHOSPHODIESTERASE ELAC PROTEIN 1"/>
    <property type="match status" value="1"/>
</dbReference>
<dbReference type="Proteomes" id="UP000254259">
    <property type="component" value="Plasmid CBM2636_mp"/>
</dbReference>
<keyword evidence="3" id="KW-0614">Plasmid</keyword>
<dbReference type="SUPFAM" id="SSF56281">
    <property type="entry name" value="Metallo-hydrolase/oxidoreductase"/>
    <property type="match status" value="1"/>
</dbReference>